<protein>
    <submittedName>
        <fullName evidence="1">Uncharacterized protein</fullName>
    </submittedName>
</protein>
<proteinExistence type="predicted"/>
<name>A0A6N3EEX5_9BACT</name>
<dbReference type="AlphaFoldDB" id="A0A6N3EEX5"/>
<gene>
    <name evidence="1" type="ORF">PCLFYP37_02664</name>
</gene>
<dbReference type="EMBL" id="CACRUT010000015">
    <property type="protein sequence ID" value="VYU37241.1"/>
    <property type="molecule type" value="Genomic_DNA"/>
</dbReference>
<organism evidence="1">
    <name type="scientific">Paraprevotella clara</name>
    <dbReference type="NCBI Taxonomy" id="454154"/>
    <lineage>
        <taxon>Bacteria</taxon>
        <taxon>Pseudomonadati</taxon>
        <taxon>Bacteroidota</taxon>
        <taxon>Bacteroidia</taxon>
        <taxon>Bacteroidales</taxon>
        <taxon>Prevotellaceae</taxon>
        <taxon>Paraprevotella</taxon>
    </lineage>
</organism>
<evidence type="ECO:0000313" key="1">
    <source>
        <dbReference type="EMBL" id="VYU37241.1"/>
    </source>
</evidence>
<sequence>MQKIKCNPEQKTRQILHIYTESPRNFRIYTV</sequence>
<reference evidence="1" key="1">
    <citation type="submission" date="2019-11" db="EMBL/GenBank/DDBJ databases">
        <authorList>
            <person name="Feng L."/>
        </authorList>
    </citation>
    <scope>NUCLEOTIDE SEQUENCE</scope>
    <source>
        <strain evidence="1">PclaraLFYP37</strain>
    </source>
</reference>
<accession>A0A6N3EEX5</accession>